<dbReference type="VEuPathDB" id="FungiDB:QG37_02843"/>
<dbReference type="VEuPathDB" id="FungiDB:CJJ07_003880"/>
<evidence type="ECO:0000256" key="1">
    <source>
        <dbReference type="SAM" id="MobiDB-lite"/>
    </source>
</evidence>
<dbReference type="EMBL" id="PEKT03000002">
    <property type="protein sequence ID" value="KAK8441528.1"/>
    <property type="molecule type" value="Genomic_DNA"/>
</dbReference>
<gene>
    <name evidence="3" type="ORF">B9J08_000891</name>
    <name evidence="2" type="ORF">B9J08_02849</name>
</gene>
<dbReference type="AlphaFoldDB" id="A0A2H1A6A0"/>
<dbReference type="Proteomes" id="UP000230249">
    <property type="component" value="Unassembled WGS sequence"/>
</dbReference>
<protein>
    <submittedName>
        <fullName evidence="3">Uncharacterized protein</fullName>
    </submittedName>
</protein>
<evidence type="ECO:0000313" key="3">
    <source>
        <dbReference type="EMBL" id="PIS58394.1"/>
    </source>
</evidence>
<proteinExistence type="predicted"/>
<reference evidence="3 4" key="1">
    <citation type="journal article" date="2017" name="Clin. Infect. Dis.">
        <title>Simultaneous emergence of multidrug-resistant Candida auris on 3 continents confirmed by whole-genome sequencing and epidemiological analyses.</title>
        <authorList>
            <person name="Lockhart S.R."/>
            <person name="Etienne K.A."/>
            <person name="Vallabhaneni S."/>
            <person name="Farooqi J."/>
            <person name="Chowdhary A."/>
            <person name="Govender N.P."/>
            <person name="Colombo A.L."/>
            <person name="Calvo B."/>
            <person name="Cuomo C.A."/>
            <person name="Desjardins C.A."/>
            <person name="Berkow E.L."/>
            <person name="Castanheira M."/>
            <person name="Magobo R.E."/>
            <person name="Jabeen K."/>
            <person name="Asghar R.J."/>
            <person name="Meis J.F."/>
            <person name="Jackson B."/>
            <person name="Chiller T."/>
            <person name="Litvintseva A.P."/>
        </authorList>
    </citation>
    <scope>NUCLEOTIDE SEQUENCE [LARGE SCALE GENOMIC DNA]</scope>
    <source>
        <strain evidence="3 4">B8441</strain>
    </source>
</reference>
<reference evidence="3" key="2">
    <citation type="submission" date="2017-11" db="EMBL/GenBank/DDBJ databases">
        <title>Candida auris genome assembly and annotation.</title>
        <authorList>
            <person name="Munoz J.F."/>
            <person name="Gade L.G."/>
            <person name="Chow N.A."/>
            <person name="Litvintseva A.P."/>
            <person name="Loparev V.N."/>
            <person name="Cuomo C.A."/>
        </authorList>
    </citation>
    <scope>NUCLEOTIDE SEQUENCE</scope>
    <source>
        <strain evidence="3">B8441</strain>
    </source>
</reference>
<reference evidence="2" key="4">
    <citation type="submission" date="2024-03" db="EMBL/GenBank/DDBJ databases">
        <title>Improved genome assembly of Candida auris strain B8441 and annotation of B11205.</title>
        <authorList>
            <person name="Cauldron N.C."/>
            <person name="Shea T."/>
            <person name="Cuomo C.A."/>
        </authorList>
    </citation>
    <scope>NUCLEOTIDE SEQUENCE</scope>
    <source>
        <strain evidence="2">B8441</strain>
    </source>
</reference>
<dbReference type="VEuPathDB" id="FungiDB:CJI97_000909"/>
<organism evidence="3">
    <name type="scientific">Candidozyma auris</name>
    <name type="common">Yeast</name>
    <name type="synonym">Candida auris</name>
    <dbReference type="NCBI Taxonomy" id="498019"/>
    <lineage>
        <taxon>Eukaryota</taxon>
        <taxon>Fungi</taxon>
        <taxon>Dikarya</taxon>
        <taxon>Ascomycota</taxon>
        <taxon>Saccharomycotina</taxon>
        <taxon>Pichiomycetes</taxon>
        <taxon>Metschnikowiaceae</taxon>
        <taxon>Candidozyma</taxon>
    </lineage>
</organism>
<dbReference type="VEuPathDB" id="FungiDB:B9J08_000891"/>
<accession>A0A2H1A6A0</accession>
<feature type="region of interest" description="Disordered" evidence="1">
    <location>
        <begin position="1"/>
        <end position="36"/>
    </location>
</feature>
<dbReference type="EMBL" id="PEKT02000002">
    <property type="protein sequence ID" value="PIS58394.1"/>
    <property type="molecule type" value="Genomic_DNA"/>
</dbReference>
<feature type="compositionally biased region" description="Basic and acidic residues" evidence="1">
    <location>
        <begin position="1"/>
        <end position="12"/>
    </location>
</feature>
<keyword evidence="4" id="KW-1185">Reference proteome</keyword>
<evidence type="ECO:0000313" key="4">
    <source>
        <dbReference type="Proteomes" id="UP000230249"/>
    </source>
</evidence>
<reference evidence="2 4" key="3">
    <citation type="journal article" date="2018" name="Nat. Commun.">
        <title>Genomic insights into multidrug-resistance, mating and virulence in Candida auris and related emerging species.</title>
        <authorList>
            <person name="Munoz J.F."/>
            <person name="Gade L."/>
            <person name="Chow N.A."/>
            <person name="Loparev V.N."/>
            <person name="Juieng P."/>
            <person name="Berkow E.L."/>
            <person name="Farrer R.A."/>
            <person name="Litvintseva A.P."/>
            <person name="Cuomo C.A."/>
        </authorList>
    </citation>
    <scope>GENOME REANNOTATION</scope>
    <source>
        <strain evidence="2 4">B8441</strain>
    </source>
</reference>
<feature type="compositionally biased region" description="Polar residues" evidence="1">
    <location>
        <begin position="20"/>
        <end position="30"/>
    </location>
</feature>
<sequence>MLETPRYREKNSTGKPPQYTAENQDGQRNATGPIASPEITLKTNSVKWMARYAAFRKIMHTIKNTFKCHELEKRHIRVFKDTFKGMSKNISKPEWQLFYNELVQFSKRIDGTTKKVVVQEIRELRRFISLLPWKTVACDYGLENIQSELDRKKYP</sequence>
<evidence type="ECO:0000313" key="2">
    <source>
        <dbReference type="EMBL" id="KAK8441528.1"/>
    </source>
</evidence>
<comment type="caution">
    <text evidence="3">The sequence shown here is derived from an EMBL/GenBank/DDBJ whole genome shotgun (WGS) entry which is preliminary data.</text>
</comment>
<name>A0A2H1A6A0_CANAR</name>